<dbReference type="AlphaFoldDB" id="A0A554JC42"/>
<organism evidence="1 2">
    <name type="scientific">Candidatus Doudnabacteria bacterium Gr01-1014_77</name>
    <dbReference type="NCBI Taxonomy" id="2017133"/>
    <lineage>
        <taxon>Bacteria</taxon>
        <taxon>Candidatus Doudnaibacteriota</taxon>
    </lineage>
</organism>
<dbReference type="Proteomes" id="UP000319613">
    <property type="component" value="Unassembled WGS sequence"/>
</dbReference>
<protein>
    <recommendedName>
        <fullName evidence="3">Maf-like protein</fullName>
    </recommendedName>
</protein>
<gene>
    <name evidence="1" type="ORF">G01um101477_301</name>
</gene>
<dbReference type="EMBL" id="VMFF01000023">
    <property type="protein sequence ID" value="TSC65889.1"/>
    <property type="molecule type" value="Genomic_DNA"/>
</dbReference>
<sequence>MTITLCGSIAFIDQMYELKGKLEALGFNVLLPPDKVPNTEGELVDAKDYYASKKKAMSENNHAWVTEGNLDHRIKAHFEKIAKGDSILIANYDKNGIKNYVGPNSLVEMGIAFYLNKKIYLLNPVPDIAYKEEILGMKPEVIENDLKRIK</sequence>
<evidence type="ECO:0000313" key="2">
    <source>
        <dbReference type="Proteomes" id="UP000319613"/>
    </source>
</evidence>
<evidence type="ECO:0008006" key="3">
    <source>
        <dbReference type="Google" id="ProtNLM"/>
    </source>
</evidence>
<reference evidence="1 2" key="1">
    <citation type="submission" date="2017-07" db="EMBL/GenBank/DDBJ databases">
        <title>Mechanisms for carbon and nitrogen cycling indicate functional differentiation within the Candidate Phyla Radiation.</title>
        <authorList>
            <person name="Danczak R.E."/>
            <person name="Johnston M.D."/>
            <person name="Kenah C."/>
            <person name="Slattery M."/>
            <person name="Wrighton K.C."/>
            <person name="Wilkins M.J."/>
        </authorList>
    </citation>
    <scope>NUCLEOTIDE SEQUENCE [LARGE SCALE GENOMIC DNA]</scope>
    <source>
        <strain evidence="1">Gr01-1014_77</strain>
    </source>
</reference>
<name>A0A554JC42_9BACT</name>
<evidence type="ECO:0000313" key="1">
    <source>
        <dbReference type="EMBL" id="TSC65889.1"/>
    </source>
</evidence>
<comment type="caution">
    <text evidence="1">The sequence shown here is derived from an EMBL/GenBank/DDBJ whole genome shotgun (WGS) entry which is preliminary data.</text>
</comment>
<proteinExistence type="predicted"/>
<accession>A0A554JC42</accession>